<dbReference type="RefSeq" id="WP_142110999.1">
    <property type="nucleotide sequence ID" value="NZ_BAAATB010000003.1"/>
</dbReference>
<dbReference type="AlphaFoldDB" id="A0A542SLV2"/>
<evidence type="ECO:0000313" key="2">
    <source>
        <dbReference type="EMBL" id="TQK75614.1"/>
    </source>
</evidence>
<feature type="compositionally biased region" description="Basic and acidic residues" evidence="1">
    <location>
        <begin position="277"/>
        <end position="290"/>
    </location>
</feature>
<evidence type="ECO:0000313" key="3">
    <source>
        <dbReference type="Proteomes" id="UP000316181"/>
    </source>
</evidence>
<comment type="caution">
    <text evidence="2">The sequence shown here is derived from an EMBL/GenBank/DDBJ whole genome shotgun (WGS) entry which is preliminary data.</text>
</comment>
<organism evidence="2 3">
    <name type="scientific">Rarobacter incanus</name>
    <dbReference type="NCBI Taxonomy" id="153494"/>
    <lineage>
        <taxon>Bacteria</taxon>
        <taxon>Bacillati</taxon>
        <taxon>Actinomycetota</taxon>
        <taxon>Actinomycetes</taxon>
        <taxon>Micrococcales</taxon>
        <taxon>Rarobacteraceae</taxon>
        <taxon>Rarobacter</taxon>
    </lineage>
</organism>
<protein>
    <recommendedName>
        <fullName evidence="4">SatD family protein</fullName>
    </recommendedName>
</protein>
<proteinExistence type="predicted"/>
<feature type="region of interest" description="Disordered" evidence="1">
    <location>
        <begin position="257"/>
        <end position="299"/>
    </location>
</feature>
<keyword evidence="3" id="KW-1185">Reference proteome</keyword>
<feature type="region of interest" description="Disordered" evidence="1">
    <location>
        <begin position="177"/>
        <end position="199"/>
    </location>
</feature>
<dbReference type="OrthoDB" id="5184241at2"/>
<evidence type="ECO:0000256" key="1">
    <source>
        <dbReference type="SAM" id="MobiDB-lite"/>
    </source>
</evidence>
<name>A0A542SLV2_9MICO</name>
<dbReference type="Proteomes" id="UP000316181">
    <property type="component" value="Unassembled WGS sequence"/>
</dbReference>
<gene>
    <name evidence="2" type="ORF">FB389_0244</name>
</gene>
<dbReference type="EMBL" id="VFNV01000001">
    <property type="protein sequence ID" value="TQK75614.1"/>
    <property type="molecule type" value="Genomic_DNA"/>
</dbReference>
<reference evidence="2 3" key="1">
    <citation type="submission" date="2019-06" db="EMBL/GenBank/DDBJ databases">
        <title>Sequencing the genomes of 1000 actinobacteria strains.</title>
        <authorList>
            <person name="Klenk H.-P."/>
        </authorList>
    </citation>
    <scope>NUCLEOTIDE SEQUENCE [LARGE SCALE GENOMIC DNA]</scope>
    <source>
        <strain evidence="2 3">DSM 10596</strain>
    </source>
</reference>
<sequence>MFVLTIDQDRSRASVDRVPELVEQLAALAGAKGQRAVGADPGACKSRMIDGWLLPPERTVGDELQAVTPSPRIVVDAVRLALRSGHWQIGIGIGAIEETGAGTSREARGPAFLAARKAVERARGRRIPQPVAVESATDPSGASVADTEALFQFVAAMYGLRSTRGWELIDRAAGDPISVPRSEDAPGPTMAQPRGSKVAPSIGWVDARTADISVSDMARDLGVSRQAVSQQLRRAFWQEEIAIVPLLERLVQRAHNVSGPGDRGAENAGDTTAPADRGTEHAADAAESLDRGAAQGVRK</sequence>
<evidence type="ECO:0008006" key="4">
    <source>
        <dbReference type="Google" id="ProtNLM"/>
    </source>
</evidence>
<accession>A0A542SLV2</accession>